<reference evidence="2 3" key="1">
    <citation type="submission" date="2013-09" db="EMBL/GenBank/DDBJ databases">
        <authorList>
            <person name="Zeng Z."/>
            <person name="Chen C."/>
        </authorList>
    </citation>
    <scope>NUCLEOTIDE SEQUENCE [LARGE SCALE GENOMIC DNA]</scope>
    <source>
        <strain evidence="2 3">WB 3.3-2</strain>
    </source>
</reference>
<keyword evidence="1" id="KW-0472">Membrane</keyword>
<protein>
    <submittedName>
        <fullName evidence="2">Uncharacterized protein</fullName>
    </submittedName>
</protein>
<feature type="transmembrane region" description="Helical" evidence="1">
    <location>
        <begin position="141"/>
        <end position="161"/>
    </location>
</feature>
<feature type="transmembrane region" description="Helical" evidence="1">
    <location>
        <begin position="111"/>
        <end position="129"/>
    </location>
</feature>
<keyword evidence="1" id="KW-1133">Transmembrane helix</keyword>
<dbReference type="Proteomes" id="UP000030152">
    <property type="component" value="Unassembled WGS sequence"/>
</dbReference>
<dbReference type="RefSeq" id="WP_020214975.1">
    <property type="nucleotide sequence ID" value="NZ_JRLX01000044.1"/>
</dbReference>
<dbReference type="EMBL" id="JRLX01000044">
    <property type="protein sequence ID" value="KGO84632.1"/>
    <property type="molecule type" value="Genomic_DNA"/>
</dbReference>
<dbReference type="OrthoDB" id="1345503at2"/>
<evidence type="ECO:0000256" key="1">
    <source>
        <dbReference type="SAM" id="Phobius"/>
    </source>
</evidence>
<dbReference type="STRING" id="1121895.GCA_000378485_03798"/>
<keyword evidence="3" id="KW-1185">Reference proteome</keyword>
<organism evidence="2 3">
    <name type="scientific">Flavobacterium rivuli WB 3.3-2 = DSM 21788</name>
    <dbReference type="NCBI Taxonomy" id="1121895"/>
    <lineage>
        <taxon>Bacteria</taxon>
        <taxon>Pseudomonadati</taxon>
        <taxon>Bacteroidota</taxon>
        <taxon>Flavobacteriia</taxon>
        <taxon>Flavobacteriales</taxon>
        <taxon>Flavobacteriaceae</taxon>
        <taxon>Flavobacterium</taxon>
    </lineage>
</organism>
<evidence type="ECO:0000313" key="2">
    <source>
        <dbReference type="EMBL" id="KGO84632.1"/>
    </source>
</evidence>
<keyword evidence="1" id="KW-0812">Transmembrane</keyword>
<feature type="transmembrane region" description="Helical" evidence="1">
    <location>
        <begin position="87"/>
        <end position="105"/>
    </location>
</feature>
<sequence length="205" mass="23633">MHKTVNAEQIVLIDAALKIGVAYIDTRYEMTDHIATALEELSGDFNEKLKVYIVFHKKELKRTNRKFMFIAFKKSLNYLFKSSRKPWFFLLFVSVFLIAMLLHTFLDRGDVTLLLFLSYVVLSCMASMPNAWKAIVDKDQFSAISGFGILPAPLFYITLRMLKWQKEMASDALVMLCFAAIISFSALLLVTAKQLNKEYKLRYNA</sequence>
<gene>
    <name evidence="2" type="ORF">Q765_20445</name>
</gene>
<proteinExistence type="predicted"/>
<accession>A0A0A2LWB0</accession>
<evidence type="ECO:0000313" key="3">
    <source>
        <dbReference type="Proteomes" id="UP000030152"/>
    </source>
</evidence>
<name>A0A0A2LWB0_9FLAO</name>
<feature type="transmembrane region" description="Helical" evidence="1">
    <location>
        <begin position="173"/>
        <end position="192"/>
    </location>
</feature>
<comment type="caution">
    <text evidence="2">The sequence shown here is derived from an EMBL/GenBank/DDBJ whole genome shotgun (WGS) entry which is preliminary data.</text>
</comment>
<dbReference type="AlphaFoldDB" id="A0A0A2LWB0"/>